<accession>A0A8S3ZD13</accession>
<protein>
    <recommendedName>
        <fullName evidence="1">Dedicator of cytokinesis N-terminal domain-containing protein</fullName>
    </recommendedName>
</protein>
<dbReference type="Proteomes" id="UP000678393">
    <property type="component" value="Unassembled WGS sequence"/>
</dbReference>
<keyword evidence="3" id="KW-1185">Reference proteome</keyword>
<reference evidence="2" key="1">
    <citation type="submission" date="2021-04" db="EMBL/GenBank/DDBJ databases">
        <authorList>
            <consortium name="Molecular Ecology Group"/>
        </authorList>
    </citation>
    <scope>NUCLEOTIDE SEQUENCE</scope>
</reference>
<dbReference type="InterPro" id="IPR042455">
    <property type="entry name" value="DOCK_N_sub1"/>
</dbReference>
<proteinExistence type="predicted"/>
<dbReference type="Gene3D" id="1.20.1270.350">
    <property type="entry name" value="Dedicator of cytokinesis N-terminal subdomain"/>
    <property type="match status" value="1"/>
</dbReference>
<feature type="domain" description="Dedicator of cytokinesis N-terminal" evidence="1">
    <location>
        <begin position="1"/>
        <end position="37"/>
    </location>
</feature>
<evidence type="ECO:0000313" key="2">
    <source>
        <dbReference type="EMBL" id="CAG5127484.1"/>
    </source>
</evidence>
<dbReference type="EMBL" id="CAJHNH020002700">
    <property type="protein sequence ID" value="CAG5127484.1"/>
    <property type="molecule type" value="Genomic_DNA"/>
</dbReference>
<comment type="caution">
    <text evidence="2">The sequence shown here is derived from an EMBL/GenBank/DDBJ whole genome shotgun (WGS) entry which is preliminary data.</text>
</comment>
<feature type="non-terminal residue" evidence="2">
    <location>
        <position position="54"/>
    </location>
</feature>
<dbReference type="Pfam" id="PF16172">
    <property type="entry name" value="DOCK_N"/>
    <property type="match status" value="1"/>
</dbReference>
<gene>
    <name evidence="2" type="ORF">CUNI_LOCUS13042</name>
</gene>
<dbReference type="OrthoDB" id="18896at2759"/>
<evidence type="ECO:0000259" key="1">
    <source>
        <dbReference type="Pfam" id="PF16172"/>
    </source>
</evidence>
<organism evidence="2 3">
    <name type="scientific">Candidula unifasciata</name>
    <dbReference type="NCBI Taxonomy" id="100452"/>
    <lineage>
        <taxon>Eukaryota</taxon>
        <taxon>Metazoa</taxon>
        <taxon>Spiralia</taxon>
        <taxon>Lophotrochozoa</taxon>
        <taxon>Mollusca</taxon>
        <taxon>Gastropoda</taxon>
        <taxon>Heterobranchia</taxon>
        <taxon>Euthyneura</taxon>
        <taxon>Panpulmonata</taxon>
        <taxon>Eupulmonata</taxon>
        <taxon>Stylommatophora</taxon>
        <taxon>Helicina</taxon>
        <taxon>Helicoidea</taxon>
        <taxon>Geomitridae</taxon>
        <taxon>Candidula</taxon>
    </lineage>
</organism>
<dbReference type="AlphaFoldDB" id="A0A8S3ZD13"/>
<sequence length="54" mass="6297">MGELCKFRSSLVSNTLTKEHAEEMKKQVVTRIDWGNGYNENISTVYIVKLHERL</sequence>
<name>A0A8S3ZD13_9EUPU</name>
<evidence type="ECO:0000313" key="3">
    <source>
        <dbReference type="Proteomes" id="UP000678393"/>
    </source>
</evidence>
<dbReference type="InterPro" id="IPR032376">
    <property type="entry name" value="DOCK_N"/>
</dbReference>